<dbReference type="CDD" id="cd00796">
    <property type="entry name" value="INT_Rci_Hp1_C"/>
    <property type="match status" value="1"/>
</dbReference>
<dbReference type="Pfam" id="PF13356">
    <property type="entry name" value="Arm-DNA-bind_3"/>
    <property type="match status" value="1"/>
</dbReference>
<keyword evidence="4" id="KW-0233">DNA recombination</keyword>
<name>A0ABX0W4W9_9RHOB</name>
<feature type="domain" description="Core-binding (CB)" evidence="7">
    <location>
        <begin position="94"/>
        <end position="175"/>
    </location>
</feature>
<keyword evidence="9" id="KW-1185">Reference proteome</keyword>
<proteinExistence type="inferred from homology"/>
<feature type="domain" description="Tyr recombinase" evidence="6">
    <location>
        <begin position="197"/>
        <end position="371"/>
    </location>
</feature>
<evidence type="ECO:0000313" key="8">
    <source>
        <dbReference type="EMBL" id="NIZ60685.1"/>
    </source>
</evidence>
<evidence type="ECO:0000313" key="9">
    <source>
        <dbReference type="Proteomes" id="UP001429564"/>
    </source>
</evidence>
<dbReference type="Gene3D" id="1.10.150.130">
    <property type="match status" value="1"/>
</dbReference>
<evidence type="ECO:0000256" key="2">
    <source>
        <dbReference type="ARBA" id="ARBA00022908"/>
    </source>
</evidence>
<keyword evidence="3 5" id="KW-0238">DNA-binding</keyword>
<protein>
    <submittedName>
        <fullName evidence="8">Integrase</fullName>
    </submittedName>
</protein>
<dbReference type="EMBL" id="QHLQ01000004">
    <property type="protein sequence ID" value="NIZ60685.1"/>
    <property type="molecule type" value="Genomic_DNA"/>
</dbReference>
<evidence type="ECO:0000256" key="5">
    <source>
        <dbReference type="PROSITE-ProRule" id="PRU01248"/>
    </source>
</evidence>
<dbReference type="InterPro" id="IPR002104">
    <property type="entry name" value="Integrase_catalytic"/>
</dbReference>
<dbReference type="InterPro" id="IPR038488">
    <property type="entry name" value="Integrase_DNA-bd_sf"/>
</dbReference>
<comment type="caution">
    <text evidence="8">The sequence shown here is derived from an EMBL/GenBank/DDBJ whole genome shotgun (WGS) entry which is preliminary data.</text>
</comment>
<dbReference type="InterPro" id="IPR010998">
    <property type="entry name" value="Integrase_recombinase_N"/>
</dbReference>
<evidence type="ECO:0000256" key="1">
    <source>
        <dbReference type="ARBA" id="ARBA00008857"/>
    </source>
</evidence>
<dbReference type="Pfam" id="PF14659">
    <property type="entry name" value="Phage_int_SAM_3"/>
    <property type="match status" value="1"/>
</dbReference>
<dbReference type="PROSITE" id="PS51898">
    <property type="entry name" value="TYR_RECOMBINASE"/>
    <property type="match status" value="1"/>
</dbReference>
<dbReference type="Proteomes" id="UP001429564">
    <property type="component" value="Unassembled WGS sequence"/>
</dbReference>
<dbReference type="InterPro" id="IPR050808">
    <property type="entry name" value="Phage_Integrase"/>
</dbReference>
<dbReference type="SUPFAM" id="SSF56349">
    <property type="entry name" value="DNA breaking-rejoining enzymes"/>
    <property type="match status" value="1"/>
</dbReference>
<dbReference type="InterPro" id="IPR044068">
    <property type="entry name" value="CB"/>
</dbReference>
<dbReference type="InterPro" id="IPR004107">
    <property type="entry name" value="Integrase_SAM-like_N"/>
</dbReference>
<dbReference type="InterPro" id="IPR013762">
    <property type="entry name" value="Integrase-like_cat_sf"/>
</dbReference>
<dbReference type="PROSITE" id="PS51900">
    <property type="entry name" value="CB"/>
    <property type="match status" value="1"/>
</dbReference>
<reference evidence="8 9" key="1">
    <citation type="submission" date="2018-05" db="EMBL/GenBank/DDBJ databases">
        <authorList>
            <person name="Zhang Y.-J."/>
        </authorList>
    </citation>
    <scope>NUCLEOTIDE SEQUENCE [LARGE SCALE GENOMIC DNA]</scope>
    <source>
        <strain evidence="8 9">CY04</strain>
    </source>
</reference>
<dbReference type="Pfam" id="PF00589">
    <property type="entry name" value="Phage_integrase"/>
    <property type="match status" value="1"/>
</dbReference>
<dbReference type="InterPro" id="IPR025166">
    <property type="entry name" value="Integrase_DNA_bind_dom"/>
</dbReference>
<dbReference type="Gene3D" id="3.30.160.390">
    <property type="entry name" value="Integrase, DNA-binding domain"/>
    <property type="match status" value="1"/>
</dbReference>
<evidence type="ECO:0000259" key="7">
    <source>
        <dbReference type="PROSITE" id="PS51900"/>
    </source>
</evidence>
<comment type="similarity">
    <text evidence="1">Belongs to the 'phage' integrase family.</text>
</comment>
<keyword evidence="2" id="KW-0229">DNA integration</keyword>
<evidence type="ECO:0000256" key="4">
    <source>
        <dbReference type="ARBA" id="ARBA00023172"/>
    </source>
</evidence>
<dbReference type="InterPro" id="IPR011010">
    <property type="entry name" value="DNA_brk_join_enz"/>
</dbReference>
<sequence>MKLTKRAVEALELKEKDYLVWDSDVGGFGLRVYPSGRKNYLIQYRNGKRTRRYTIGSHGVLTADEARQEAKRLLGDVAKGEDPSGNRQARRQVPTVAMLCEQFLTDYAERHCKPSTVRDYASNARRFVVPAFGPMLINDVTRADVAALHLKISEKTPYQANRVLGLISKMFNTAEDWGLRTEGTNPARRVKKNREEEKKRYLRDEEQTRLGGVLMQSLENGSETVHIVSAIMLLMLTGCRMSEITTLKWDYVTYTHLELPDSKTGRRRIPLPREAYDILMGLPRIQGNPYVILGNTEDGHLTDLEKPWRRIRKRAGLEDVRLHDLRHTYASVAVMNGIDPFMLKEIMGHKNLSTTLRYAHLADEAVQKAAGSVAARLARAVCNRDRQNGPALRVVN</sequence>
<evidence type="ECO:0000259" key="6">
    <source>
        <dbReference type="PROSITE" id="PS51898"/>
    </source>
</evidence>
<evidence type="ECO:0000256" key="3">
    <source>
        <dbReference type="ARBA" id="ARBA00023125"/>
    </source>
</evidence>
<organism evidence="8 9">
    <name type="scientific">Parasedimentitalea denitrificans</name>
    <dbReference type="NCBI Taxonomy" id="2211118"/>
    <lineage>
        <taxon>Bacteria</taxon>
        <taxon>Pseudomonadati</taxon>
        <taxon>Pseudomonadota</taxon>
        <taxon>Alphaproteobacteria</taxon>
        <taxon>Rhodobacterales</taxon>
        <taxon>Paracoccaceae</taxon>
        <taxon>Parasedimentitalea</taxon>
    </lineage>
</organism>
<dbReference type="Gene3D" id="1.10.443.10">
    <property type="entry name" value="Intergrase catalytic core"/>
    <property type="match status" value="1"/>
</dbReference>
<accession>A0ABX0W4W9</accession>
<dbReference type="PANTHER" id="PTHR30629:SF2">
    <property type="entry name" value="PROPHAGE INTEGRASE INTS-RELATED"/>
    <property type="match status" value="1"/>
</dbReference>
<gene>
    <name evidence="8" type="ORF">DL239_06815</name>
</gene>
<dbReference type="PANTHER" id="PTHR30629">
    <property type="entry name" value="PROPHAGE INTEGRASE"/>
    <property type="match status" value="1"/>
</dbReference>
<dbReference type="RefSeq" id="WP_167683248.1">
    <property type="nucleotide sequence ID" value="NZ_QHLQ01000004.1"/>
</dbReference>